<keyword evidence="3" id="KW-0812">Transmembrane</keyword>
<dbReference type="PANTHER" id="PTHR30250">
    <property type="entry name" value="PST FAMILY PREDICTED COLANIC ACID TRANSPORTER"/>
    <property type="match status" value="1"/>
</dbReference>
<keyword evidence="2" id="KW-1003">Cell membrane</keyword>
<name>A0A6L6SSL0_9ENTE</name>
<evidence type="ECO:0000256" key="1">
    <source>
        <dbReference type="ARBA" id="ARBA00004651"/>
    </source>
</evidence>
<evidence type="ECO:0000313" key="6">
    <source>
        <dbReference type="EMBL" id="MBA4546403.1"/>
    </source>
</evidence>
<sequence>MKKKFFIDLVANTASHLVLLFFVQLILFPILNSSIGTTNFGLLTAIYGISIVFISTFGDSLTDMRIILQESKSSKLFGNFYLNIGLSIIGSFVVSLMFITQLGVANVVLFSLSVGLGVVRRFYSAHFRVLLRFYKLLVLNLIILVGYGVGLFIFYFTENWGIVFFMGELFGCIFLIQSTIVLKEKSLDNSIKGEYSSLQFTYFFNSTSSYLDRFLIVPILGAKQMAYYYAASSVSKIFSLLVSQVNTVLLSYIMKVNRSITKKNIIFLFVLSCIGVLCLFPILLIFTNIAVRFLYSSLYDESSKLIIFTIGGTLISSQLNIFKSLYLKYNTAKKMLVIQVAGTIFYLIIALLLSFKFGIMGFAMSVIIANLFMLLAYLISMIKNIK</sequence>
<organism evidence="6 7">
    <name type="scientific">Enterococcus lactis</name>
    <dbReference type="NCBI Taxonomy" id="357441"/>
    <lineage>
        <taxon>Bacteria</taxon>
        <taxon>Bacillati</taxon>
        <taxon>Bacillota</taxon>
        <taxon>Bacilli</taxon>
        <taxon>Lactobacillales</taxon>
        <taxon>Enterococcaceae</taxon>
        <taxon>Enterococcus</taxon>
    </lineage>
</organism>
<dbReference type="AlphaFoldDB" id="A0A6L6SSL0"/>
<evidence type="ECO:0000256" key="3">
    <source>
        <dbReference type="ARBA" id="ARBA00022692"/>
    </source>
</evidence>
<dbReference type="GO" id="GO:0005886">
    <property type="term" value="C:plasma membrane"/>
    <property type="evidence" value="ECO:0007669"/>
    <property type="project" value="UniProtKB-SubCell"/>
</dbReference>
<comment type="caution">
    <text evidence="6">The sequence shown here is derived from an EMBL/GenBank/DDBJ whole genome shotgun (WGS) entry which is preliminary data.</text>
</comment>
<proteinExistence type="predicted"/>
<dbReference type="EMBL" id="JACEIT010000012">
    <property type="protein sequence ID" value="MBA4546403.1"/>
    <property type="molecule type" value="Genomic_DNA"/>
</dbReference>
<protein>
    <submittedName>
        <fullName evidence="6">Uncharacterized protein</fullName>
    </submittedName>
</protein>
<evidence type="ECO:0000256" key="4">
    <source>
        <dbReference type="ARBA" id="ARBA00022989"/>
    </source>
</evidence>
<dbReference type="InterPro" id="IPR050833">
    <property type="entry name" value="Poly_Biosynth_Transport"/>
</dbReference>
<dbReference type="Proteomes" id="UP000531895">
    <property type="component" value="Unassembled WGS sequence"/>
</dbReference>
<reference evidence="6 7" key="1">
    <citation type="submission" date="2020-07" db="EMBL/GenBank/DDBJ databases">
        <authorList>
            <person name="Feng H."/>
        </authorList>
    </citation>
    <scope>NUCLEOTIDE SEQUENCE [LARGE SCALE GENOMIC DNA]</scope>
    <source>
        <strain evidence="7">s-7</strain>
    </source>
</reference>
<comment type="subcellular location">
    <subcellularLocation>
        <location evidence="1">Cell membrane</location>
        <topology evidence="1">Multi-pass membrane protein</topology>
    </subcellularLocation>
</comment>
<evidence type="ECO:0000313" key="7">
    <source>
        <dbReference type="Proteomes" id="UP000531895"/>
    </source>
</evidence>
<gene>
    <name evidence="6" type="ORF">H1Z91_08635</name>
</gene>
<keyword evidence="4" id="KW-1133">Transmembrane helix</keyword>
<dbReference type="RefSeq" id="WP_002334840.1">
    <property type="nucleotide sequence ID" value="NZ_BNJW01000003.1"/>
</dbReference>
<keyword evidence="5" id="KW-0472">Membrane</keyword>
<dbReference type="PANTHER" id="PTHR30250:SF11">
    <property type="entry name" value="O-ANTIGEN TRANSPORTER-RELATED"/>
    <property type="match status" value="1"/>
</dbReference>
<accession>A0A6L6SSL0</accession>
<evidence type="ECO:0000256" key="2">
    <source>
        <dbReference type="ARBA" id="ARBA00022475"/>
    </source>
</evidence>
<evidence type="ECO:0000256" key="5">
    <source>
        <dbReference type="ARBA" id="ARBA00023136"/>
    </source>
</evidence>